<protein>
    <recommendedName>
        <fullName evidence="3">Lipocalin/cytosolic fatty-acid binding domain-containing protein</fullName>
    </recommendedName>
</protein>
<reference evidence="2" key="1">
    <citation type="submission" date="2015-11" db="EMBL/GenBank/DDBJ databases">
        <title>De novo transcriptome assembly of four potential Pierce s Disease insect vectors from Arizona vineyards.</title>
        <authorList>
            <person name="Tassone E.E."/>
        </authorList>
    </citation>
    <scope>NUCLEOTIDE SEQUENCE</scope>
</reference>
<feature type="chain" id="PRO_5008587692" description="Lipocalin/cytosolic fatty-acid binding domain-containing protein" evidence="1">
    <location>
        <begin position="19"/>
        <end position="189"/>
    </location>
</feature>
<evidence type="ECO:0000313" key="2">
    <source>
        <dbReference type="EMBL" id="JAT27393.1"/>
    </source>
</evidence>
<organism evidence="2">
    <name type="scientific">Graphocephala atropunctata</name>
    <dbReference type="NCBI Taxonomy" id="36148"/>
    <lineage>
        <taxon>Eukaryota</taxon>
        <taxon>Metazoa</taxon>
        <taxon>Ecdysozoa</taxon>
        <taxon>Arthropoda</taxon>
        <taxon>Hexapoda</taxon>
        <taxon>Insecta</taxon>
        <taxon>Pterygota</taxon>
        <taxon>Neoptera</taxon>
        <taxon>Paraneoptera</taxon>
        <taxon>Hemiptera</taxon>
        <taxon>Auchenorrhyncha</taxon>
        <taxon>Membracoidea</taxon>
        <taxon>Cicadellidae</taxon>
        <taxon>Cicadellinae</taxon>
        <taxon>Cicadellini</taxon>
        <taxon>Graphocephala</taxon>
    </lineage>
</organism>
<evidence type="ECO:0000256" key="1">
    <source>
        <dbReference type="SAM" id="SignalP"/>
    </source>
</evidence>
<dbReference type="AlphaFoldDB" id="A0A1B6LUR2"/>
<proteinExistence type="predicted"/>
<evidence type="ECO:0008006" key="3">
    <source>
        <dbReference type="Google" id="ProtNLM"/>
    </source>
</evidence>
<name>A0A1B6LUR2_9HEMI</name>
<gene>
    <name evidence="2" type="ORF">g.15863</name>
</gene>
<feature type="signal peptide" evidence="1">
    <location>
        <begin position="1"/>
        <end position="18"/>
    </location>
</feature>
<dbReference type="EMBL" id="GEBQ01012584">
    <property type="protein sequence ID" value="JAT27393.1"/>
    <property type="molecule type" value="Transcribed_RNA"/>
</dbReference>
<accession>A0A1B6LUR2</accession>
<keyword evidence="1" id="KW-0732">Signal</keyword>
<sequence length="189" mass="20167">MKTSVVLIAVAFLAGVQGTCDPDTIKNIKAFWNGKAPQDILEHLNGTITYLTAPSYYAKNADSIECFQTILNGDSSATDIVIYHDDTTSANVNYQINEEDGFLTLTSDDFDAPEKVYILYLSNSVMAFFHCQDTATESFSGFAGVAVINASDDDIDDSPEIAKGLKAADAAIAAVKLVTLAGIDTNCGD</sequence>